<evidence type="ECO:0000259" key="6">
    <source>
        <dbReference type="PROSITE" id="PS51898"/>
    </source>
</evidence>
<protein>
    <recommendedName>
        <fullName evidence="10">Integrase</fullName>
    </recommendedName>
</protein>
<dbReference type="InterPro" id="IPR013762">
    <property type="entry name" value="Integrase-like_cat_sf"/>
</dbReference>
<dbReference type="AlphaFoldDB" id="A0A6N4DGX4"/>
<dbReference type="Gene3D" id="1.10.150.130">
    <property type="match status" value="1"/>
</dbReference>
<keyword evidence="2" id="KW-0229">DNA integration</keyword>
<dbReference type="InterPro" id="IPR025269">
    <property type="entry name" value="SAM-like_dom"/>
</dbReference>
<evidence type="ECO:0000256" key="2">
    <source>
        <dbReference type="ARBA" id="ARBA00022908"/>
    </source>
</evidence>
<comment type="similarity">
    <text evidence="1">Belongs to the 'phage' integrase family.</text>
</comment>
<dbReference type="GO" id="GO:0006310">
    <property type="term" value="P:DNA recombination"/>
    <property type="evidence" value="ECO:0007669"/>
    <property type="project" value="UniProtKB-KW"/>
</dbReference>
<gene>
    <name evidence="8" type="ORF">C9928_05565</name>
</gene>
<feature type="domain" description="Tyr recombinase" evidence="6">
    <location>
        <begin position="125"/>
        <end position="326"/>
    </location>
</feature>
<evidence type="ECO:0000256" key="5">
    <source>
        <dbReference type="PROSITE-ProRule" id="PRU01248"/>
    </source>
</evidence>
<dbReference type="InterPro" id="IPR002104">
    <property type="entry name" value="Integrase_catalytic"/>
</dbReference>
<evidence type="ECO:0000256" key="3">
    <source>
        <dbReference type="ARBA" id="ARBA00023125"/>
    </source>
</evidence>
<evidence type="ECO:0000313" key="8">
    <source>
        <dbReference type="EMBL" id="PTB88771.1"/>
    </source>
</evidence>
<dbReference type="InterPro" id="IPR011010">
    <property type="entry name" value="DNA_brk_join_enz"/>
</dbReference>
<dbReference type="InterPro" id="IPR044068">
    <property type="entry name" value="CB"/>
</dbReference>
<dbReference type="PROSITE" id="PS51900">
    <property type="entry name" value="CB"/>
    <property type="match status" value="1"/>
</dbReference>
<evidence type="ECO:0000256" key="4">
    <source>
        <dbReference type="ARBA" id="ARBA00023172"/>
    </source>
</evidence>
<organism evidence="8 9">
    <name type="scientific">Pseudidiomarina aestuarii</name>
    <dbReference type="NCBI Taxonomy" id="624146"/>
    <lineage>
        <taxon>Bacteria</taxon>
        <taxon>Pseudomonadati</taxon>
        <taxon>Pseudomonadota</taxon>
        <taxon>Gammaproteobacteria</taxon>
        <taxon>Alteromonadales</taxon>
        <taxon>Idiomarinaceae</taxon>
        <taxon>Pseudidiomarina</taxon>
    </lineage>
</organism>
<accession>A0A6N4DGX4</accession>
<dbReference type="PANTHER" id="PTHR30349">
    <property type="entry name" value="PHAGE INTEGRASE-RELATED"/>
    <property type="match status" value="1"/>
</dbReference>
<dbReference type="Pfam" id="PF00589">
    <property type="entry name" value="Phage_integrase"/>
    <property type="match status" value="1"/>
</dbReference>
<dbReference type="CDD" id="cd00397">
    <property type="entry name" value="DNA_BRE_C"/>
    <property type="match status" value="1"/>
</dbReference>
<sequence>MNHPVEIYLSSLESERSRITMKRALDYFAQFVTQNKDEMADSILWSEITPGVVQSYKFHLQNKDSPHKPGDKLSANTISVYLSAIRGVLQKSYSNSGVAPEHKVPYEILSEVANNLRNPKIDKSLKGHYIEPRAFKSIINSLDGKRRQLSRDTAILSILYGCGLRCSELCTLSYPEDIDWEQGMLSVYGKGSKRRAVPMFNELEEAIEDWLFHRGESPGPLFLPISRADNVLFREGERKDSITGIVTKRYVRAITPHGVSSILKNACIKAGTKSYKPHDFRRSYITTLFYLETDLLTIQKLVGHESSDTTRRYDLRDLRAGTEAARALGALIRDIN</sequence>
<feature type="domain" description="Core-binding (CB)" evidence="7">
    <location>
        <begin position="1"/>
        <end position="93"/>
    </location>
</feature>
<dbReference type="PANTHER" id="PTHR30349:SF64">
    <property type="entry name" value="PROPHAGE INTEGRASE INTD-RELATED"/>
    <property type="match status" value="1"/>
</dbReference>
<reference evidence="8 9" key="1">
    <citation type="submission" date="2018-03" db="EMBL/GenBank/DDBJ databases">
        <title>Cross-interface Injection: A General Nanoliter Liquid Handling Method Applied to Single Cells Genome Amplification Automated Nanoliter Liquid Handling Applied to Single Cell Multiple Displacement Amplification.</title>
        <authorList>
            <person name="Yun J."/>
            <person name="Xu P."/>
            <person name="Xu J."/>
            <person name="Dai X."/>
            <person name="Wang Y."/>
            <person name="Zheng X."/>
            <person name="Cao C."/>
            <person name="Yi Q."/>
            <person name="Zhu Y."/>
            <person name="Wang L."/>
            <person name="Dong Z."/>
            <person name="Huang Y."/>
            <person name="Huang L."/>
            <person name="Du W."/>
        </authorList>
    </citation>
    <scope>NUCLEOTIDE SEQUENCE [LARGE SCALE GENOMIC DNA]</scope>
    <source>
        <strain evidence="8 9">A9-4</strain>
    </source>
</reference>
<comment type="caution">
    <text evidence="8">The sequence shown here is derived from an EMBL/GenBank/DDBJ whole genome shotgun (WGS) entry which is preliminary data.</text>
</comment>
<evidence type="ECO:0000256" key="1">
    <source>
        <dbReference type="ARBA" id="ARBA00008857"/>
    </source>
</evidence>
<dbReference type="GO" id="GO:0003677">
    <property type="term" value="F:DNA binding"/>
    <property type="evidence" value="ECO:0007669"/>
    <property type="project" value="UniProtKB-UniRule"/>
</dbReference>
<dbReference type="InterPro" id="IPR050090">
    <property type="entry name" value="Tyrosine_recombinase_XerCD"/>
</dbReference>
<evidence type="ECO:0000313" key="9">
    <source>
        <dbReference type="Proteomes" id="UP000241514"/>
    </source>
</evidence>
<proteinExistence type="inferred from homology"/>
<dbReference type="EMBL" id="PYVG01000034">
    <property type="protein sequence ID" value="PTB88771.1"/>
    <property type="molecule type" value="Genomic_DNA"/>
</dbReference>
<dbReference type="GO" id="GO:0015074">
    <property type="term" value="P:DNA integration"/>
    <property type="evidence" value="ECO:0007669"/>
    <property type="project" value="UniProtKB-KW"/>
</dbReference>
<dbReference type="SUPFAM" id="SSF56349">
    <property type="entry name" value="DNA breaking-rejoining enzymes"/>
    <property type="match status" value="1"/>
</dbReference>
<evidence type="ECO:0008006" key="10">
    <source>
        <dbReference type="Google" id="ProtNLM"/>
    </source>
</evidence>
<name>A0A6N4DGX4_9GAMM</name>
<dbReference type="PROSITE" id="PS51898">
    <property type="entry name" value="TYR_RECOMBINASE"/>
    <property type="match status" value="1"/>
</dbReference>
<dbReference type="Gene3D" id="1.10.443.10">
    <property type="entry name" value="Intergrase catalytic core"/>
    <property type="match status" value="1"/>
</dbReference>
<keyword evidence="3 5" id="KW-0238">DNA-binding</keyword>
<dbReference type="Pfam" id="PF13102">
    <property type="entry name" value="Phage_int_SAM_5"/>
    <property type="match status" value="1"/>
</dbReference>
<dbReference type="InterPro" id="IPR010998">
    <property type="entry name" value="Integrase_recombinase_N"/>
</dbReference>
<keyword evidence="4" id="KW-0233">DNA recombination</keyword>
<evidence type="ECO:0000259" key="7">
    <source>
        <dbReference type="PROSITE" id="PS51900"/>
    </source>
</evidence>
<dbReference type="Proteomes" id="UP000241514">
    <property type="component" value="Unassembled WGS sequence"/>
</dbReference>